<dbReference type="EMBL" id="JBBPBK010000016">
    <property type="protein sequence ID" value="KAK9267220.1"/>
    <property type="molecule type" value="Genomic_DNA"/>
</dbReference>
<comment type="caution">
    <text evidence="1">The sequence shown here is derived from an EMBL/GenBank/DDBJ whole genome shotgun (WGS) entry which is preliminary data.</text>
</comment>
<organism evidence="1 2">
    <name type="scientific">Liquidambar formosana</name>
    <name type="common">Formosan gum</name>
    <dbReference type="NCBI Taxonomy" id="63359"/>
    <lineage>
        <taxon>Eukaryota</taxon>
        <taxon>Viridiplantae</taxon>
        <taxon>Streptophyta</taxon>
        <taxon>Embryophyta</taxon>
        <taxon>Tracheophyta</taxon>
        <taxon>Spermatophyta</taxon>
        <taxon>Magnoliopsida</taxon>
        <taxon>eudicotyledons</taxon>
        <taxon>Gunneridae</taxon>
        <taxon>Pentapetalae</taxon>
        <taxon>Saxifragales</taxon>
        <taxon>Altingiaceae</taxon>
        <taxon>Liquidambar</taxon>
    </lineage>
</organism>
<sequence length="93" mass="10721">MPSLSWCRCNLKQLDLIQEEMKMILDALRSFAHSDSAQDKEEENHYLKLHGQPIIIHNANQPYVTNADATIKFRKTEDKDDIGVQAINLDLQL</sequence>
<accession>A0AAP0N648</accession>
<evidence type="ECO:0000313" key="1">
    <source>
        <dbReference type="EMBL" id="KAK9267220.1"/>
    </source>
</evidence>
<dbReference type="Gene3D" id="3.40.630.10">
    <property type="entry name" value="Zn peptidases"/>
    <property type="match status" value="1"/>
</dbReference>
<proteinExistence type="predicted"/>
<dbReference type="Proteomes" id="UP001415857">
    <property type="component" value="Unassembled WGS sequence"/>
</dbReference>
<evidence type="ECO:0000313" key="2">
    <source>
        <dbReference type="Proteomes" id="UP001415857"/>
    </source>
</evidence>
<reference evidence="1 2" key="1">
    <citation type="journal article" date="2024" name="Plant J.">
        <title>Genome sequences and population genomics reveal climatic adaptation and genomic divergence between two closely related sweetgum species.</title>
        <authorList>
            <person name="Xu W.Q."/>
            <person name="Ren C.Q."/>
            <person name="Zhang X.Y."/>
            <person name="Comes H.P."/>
            <person name="Liu X.H."/>
            <person name="Li Y.G."/>
            <person name="Kettle C.J."/>
            <person name="Jalonen R."/>
            <person name="Gaisberger H."/>
            <person name="Ma Y.Z."/>
            <person name="Qiu Y.X."/>
        </authorList>
    </citation>
    <scope>NUCLEOTIDE SEQUENCE [LARGE SCALE GENOMIC DNA]</scope>
    <source>
        <strain evidence="1">Hangzhou</strain>
    </source>
</reference>
<keyword evidence="2" id="KW-1185">Reference proteome</keyword>
<protein>
    <submittedName>
        <fullName evidence="1">Uncharacterized protein</fullName>
    </submittedName>
</protein>
<name>A0AAP0N648_LIQFO</name>
<dbReference type="AlphaFoldDB" id="A0AAP0N648"/>
<gene>
    <name evidence="1" type="ORF">L1049_009640</name>
</gene>